<evidence type="ECO:0000313" key="3">
    <source>
        <dbReference type="Proteomes" id="UP001328107"/>
    </source>
</evidence>
<protein>
    <submittedName>
        <fullName evidence="2">Uncharacterized protein</fullName>
    </submittedName>
</protein>
<evidence type="ECO:0000256" key="1">
    <source>
        <dbReference type="SAM" id="MobiDB-lite"/>
    </source>
</evidence>
<feature type="non-terminal residue" evidence="2">
    <location>
        <position position="117"/>
    </location>
</feature>
<feature type="compositionally biased region" description="Low complexity" evidence="1">
    <location>
        <begin position="101"/>
        <end position="111"/>
    </location>
</feature>
<organism evidence="2 3">
    <name type="scientific">Pristionchus mayeri</name>
    <dbReference type="NCBI Taxonomy" id="1317129"/>
    <lineage>
        <taxon>Eukaryota</taxon>
        <taxon>Metazoa</taxon>
        <taxon>Ecdysozoa</taxon>
        <taxon>Nematoda</taxon>
        <taxon>Chromadorea</taxon>
        <taxon>Rhabditida</taxon>
        <taxon>Rhabditina</taxon>
        <taxon>Diplogasteromorpha</taxon>
        <taxon>Diplogasteroidea</taxon>
        <taxon>Neodiplogasteridae</taxon>
        <taxon>Pristionchus</taxon>
    </lineage>
</organism>
<dbReference type="EMBL" id="BTRK01000006">
    <property type="protein sequence ID" value="GMR58260.1"/>
    <property type="molecule type" value="Genomic_DNA"/>
</dbReference>
<dbReference type="AlphaFoldDB" id="A0AAN5IBN6"/>
<gene>
    <name evidence="2" type="ORF">PMAYCL1PPCAC_28455</name>
</gene>
<accession>A0AAN5IBN6</accession>
<comment type="caution">
    <text evidence="2">The sequence shown here is derived from an EMBL/GenBank/DDBJ whole genome shotgun (WGS) entry which is preliminary data.</text>
</comment>
<sequence length="117" mass="12338">LGRGVQGPPASEAPADIAVRQVYVKSMAPDSDAISSMDAPKTCQSNIDKALADHYRAEKELKEGEASTTTLASSDDLTSTSDVPTSQTQEHSEHTSEHMATTDTTDSPATDETPEST</sequence>
<dbReference type="Proteomes" id="UP001328107">
    <property type="component" value="Unassembled WGS sequence"/>
</dbReference>
<feature type="compositionally biased region" description="Low complexity" evidence="1">
    <location>
        <begin position="66"/>
        <end position="82"/>
    </location>
</feature>
<feature type="non-terminal residue" evidence="2">
    <location>
        <position position="1"/>
    </location>
</feature>
<keyword evidence="3" id="KW-1185">Reference proteome</keyword>
<feature type="region of interest" description="Disordered" evidence="1">
    <location>
        <begin position="61"/>
        <end position="117"/>
    </location>
</feature>
<reference evidence="3" key="1">
    <citation type="submission" date="2022-10" db="EMBL/GenBank/DDBJ databases">
        <title>Genome assembly of Pristionchus species.</title>
        <authorList>
            <person name="Yoshida K."/>
            <person name="Sommer R.J."/>
        </authorList>
    </citation>
    <scope>NUCLEOTIDE SEQUENCE [LARGE SCALE GENOMIC DNA]</scope>
    <source>
        <strain evidence="3">RS5460</strain>
    </source>
</reference>
<name>A0AAN5IBN6_9BILA</name>
<evidence type="ECO:0000313" key="2">
    <source>
        <dbReference type="EMBL" id="GMR58260.1"/>
    </source>
</evidence>
<proteinExistence type="predicted"/>